<dbReference type="SUPFAM" id="SSF52540">
    <property type="entry name" value="P-loop containing nucleoside triphosphate hydrolases"/>
    <property type="match status" value="1"/>
</dbReference>
<proteinExistence type="predicted"/>
<name>A0A4S8L8K5_DENBC</name>
<dbReference type="PANTHER" id="PTHR43100:SF1">
    <property type="entry name" value="GLUTAMATE SYNTHASE [NADPH] SMALL CHAIN"/>
    <property type="match status" value="1"/>
</dbReference>
<dbReference type="PRINTS" id="PR00419">
    <property type="entry name" value="ADXRDTASE"/>
</dbReference>
<dbReference type="OrthoDB" id="3050562at2759"/>
<evidence type="ECO:0000313" key="1">
    <source>
        <dbReference type="EMBL" id="THU84881.1"/>
    </source>
</evidence>
<dbReference type="SUPFAM" id="SSF51971">
    <property type="entry name" value="Nucleotide-binding domain"/>
    <property type="match status" value="1"/>
</dbReference>
<dbReference type="InterPro" id="IPR051394">
    <property type="entry name" value="Glutamate_Synthase"/>
</dbReference>
<dbReference type="AlphaFoldDB" id="A0A4S8L8K5"/>
<keyword evidence="2" id="KW-1185">Reference proteome</keyword>
<evidence type="ECO:0000313" key="2">
    <source>
        <dbReference type="Proteomes" id="UP000297245"/>
    </source>
</evidence>
<evidence type="ECO:0008006" key="3">
    <source>
        <dbReference type="Google" id="ProtNLM"/>
    </source>
</evidence>
<dbReference type="CDD" id="cd00267">
    <property type="entry name" value="ABC_ATPase"/>
    <property type="match status" value="1"/>
</dbReference>
<protein>
    <recommendedName>
        <fullName evidence="3">ABC transporter domain-containing protein</fullName>
    </recommendedName>
</protein>
<dbReference type="InterPro" id="IPR027417">
    <property type="entry name" value="P-loop_NTPase"/>
</dbReference>
<accession>A0A4S8L8K5</accession>
<organism evidence="1 2">
    <name type="scientific">Dendrothele bispora (strain CBS 962.96)</name>
    <dbReference type="NCBI Taxonomy" id="1314807"/>
    <lineage>
        <taxon>Eukaryota</taxon>
        <taxon>Fungi</taxon>
        <taxon>Dikarya</taxon>
        <taxon>Basidiomycota</taxon>
        <taxon>Agaricomycotina</taxon>
        <taxon>Agaricomycetes</taxon>
        <taxon>Agaricomycetidae</taxon>
        <taxon>Agaricales</taxon>
        <taxon>Agaricales incertae sedis</taxon>
        <taxon>Dendrothele</taxon>
    </lineage>
</organism>
<gene>
    <name evidence="1" type="ORF">K435DRAFT_869828</name>
</gene>
<dbReference type="PANTHER" id="PTHR43100">
    <property type="entry name" value="GLUTAMATE SYNTHASE [NADPH] SMALL CHAIN"/>
    <property type="match status" value="1"/>
</dbReference>
<dbReference type="Proteomes" id="UP000297245">
    <property type="component" value="Unassembled WGS sequence"/>
</dbReference>
<sequence>MGRRTRDIIPDWNVAFFKGNRIAAGDKTRVMQAELERSQKQDLVNSQRSVSQTTKTGNIVADFHNVKVQYQERKVLKIFNWQIRQGERWHLQGENGCDKSTLLTIQSYTQLASTSSHLHLFGKPRSRIPTLQLQSIIGVLSPGIWRVPSSIEYVCVTDTSTDEDIDFGVRRVEEVLEHLGPEAWTRERREIDPESLDSDVQKALQNKAFAAKPFVDLFMDLSMRLKWNDLVFKGHDALNRLLMTNNFPELTRHVCPAPWRGFQMGWMKPNPPSFRAGKRIAVIESGPVATVYDRNDRIRGLLMLRKSIVQRRVDLMAAEGIVSVSSTLGELPTYLFLDFVPNAHVGFDVGVEAIHAAAENDGVDIASSTTWPRDLRIPDADGIHFAMGYLQVDSIPNHHSISTWRTVPISMPWEDVIDIGAGDSMVRAARRHLRSGGVGDEQAVVVITHWEEEVPWTVEDGLKKRSKNEGRVF</sequence>
<dbReference type="EMBL" id="ML179575">
    <property type="protein sequence ID" value="THU84881.1"/>
    <property type="molecule type" value="Genomic_DNA"/>
</dbReference>
<reference evidence="1 2" key="1">
    <citation type="journal article" date="2019" name="Nat. Ecol. Evol.">
        <title>Megaphylogeny resolves global patterns of mushroom evolution.</title>
        <authorList>
            <person name="Varga T."/>
            <person name="Krizsan K."/>
            <person name="Foldi C."/>
            <person name="Dima B."/>
            <person name="Sanchez-Garcia M."/>
            <person name="Sanchez-Ramirez S."/>
            <person name="Szollosi G.J."/>
            <person name="Szarkandi J.G."/>
            <person name="Papp V."/>
            <person name="Albert L."/>
            <person name="Andreopoulos W."/>
            <person name="Angelini C."/>
            <person name="Antonin V."/>
            <person name="Barry K.W."/>
            <person name="Bougher N.L."/>
            <person name="Buchanan P."/>
            <person name="Buyck B."/>
            <person name="Bense V."/>
            <person name="Catcheside P."/>
            <person name="Chovatia M."/>
            <person name="Cooper J."/>
            <person name="Damon W."/>
            <person name="Desjardin D."/>
            <person name="Finy P."/>
            <person name="Geml J."/>
            <person name="Haridas S."/>
            <person name="Hughes K."/>
            <person name="Justo A."/>
            <person name="Karasinski D."/>
            <person name="Kautmanova I."/>
            <person name="Kiss B."/>
            <person name="Kocsube S."/>
            <person name="Kotiranta H."/>
            <person name="LaButti K.M."/>
            <person name="Lechner B.E."/>
            <person name="Liimatainen K."/>
            <person name="Lipzen A."/>
            <person name="Lukacs Z."/>
            <person name="Mihaltcheva S."/>
            <person name="Morgado L.N."/>
            <person name="Niskanen T."/>
            <person name="Noordeloos M.E."/>
            <person name="Ohm R.A."/>
            <person name="Ortiz-Santana B."/>
            <person name="Ovrebo C."/>
            <person name="Racz N."/>
            <person name="Riley R."/>
            <person name="Savchenko A."/>
            <person name="Shiryaev A."/>
            <person name="Soop K."/>
            <person name="Spirin V."/>
            <person name="Szebenyi C."/>
            <person name="Tomsovsky M."/>
            <person name="Tulloss R.E."/>
            <person name="Uehling J."/>
            <person name="Grigoriev I.V."/>
            <person name="Vagvolgyi C."/>
            <person name="Papp T."/>
            <person name="Martin F.M."/>
            <person name="Miettinen O."/>
            <person name="Hibbett D.S."/>
            <person name="Nagy L.G."/>
        </authorList>
    </citation>
    <scope>NUCLEOTIDE SEQUENCE [LARGE SCALE GENOMIC DNA]</scope>
    <source>
        <strain evidence="1 2">CBS 962.96</strain>
    </source>
</reference>
<dbReference type="Gene3D" id="3.40.50.300">
    <property type="entry name" value="P-loop containing nucleotide triphosphate hydrolases"/>
    <property type="match status" value="1"/>
</dbReference>